<feature type="transmembrane region" description="Helical" evidence="1">
    <location>
        <begin position="143"/>
        <end position="165"/>
    </location>
</feature>
<feature type="transmembrane region" description="Helical" evidence="1">
    <location>
        <begin position="66"/>
        <end position="89"/>
    </location>
</feature>
<accession>A0ABY9ZVF5</accession>
<evidence type="ECO:0000256" key="1">
    <source>
        <dbReference type="SAM" id="Phobius"/>
    </source>
</evidence>
<feature type="transmembrane region" description="Helical" evidence="1">
    <location>
        <begin position="19"/>
        <end position="40"/>
    </location>
</feature>
<dbReference type="Proteomes" id="UP001303001">
    <property type="component" value="Chromosome"/>
</dbReference>
<sequence>MTTHLDNPTATSTQRRPNLAVVGAVGGSVAALLAMISTAVDSPFRPKEGPTSGQWGIFPDASAGEVAAHAGIALLAAVVVFAVAARVALRQKPGSTAVWSLVLAILGLPTGIVVYWSGLPAALGIAAIVLGLDARRRLGRLPASAAVGIGLGAIVLIANSMLVFAS</sequence>
<evidence type="ECO:0000313" key="2">
    <source>
        <dbReference type="EMBL" id="WNM39170.1"/>
    </source>
</evidence>
<feature type="transmembrane region" description="Helical" evidence="1">
    <location>
        <begin position="101"/>
        <end position="131"/>
    </location>
</feature>
<organism evidence="2 3">
    <name type="scientific">Micromonospora halotolerans</name>
    <dbReference type="NCBI Taxonomy" id="709879"/>
    <lineage>
        <taxon>Bacteria</taxon>
        <taxon>Bacillati</taxon>
        <taxon>Actinomycetota</taxon>
        <taxon>Actinomycetes</taxon>
        <taxon>Micromonosporales</taxon>
        <taxon>Micromonosporaceae</taxon>
        <taxon>Micromonospora</taxon>
    </lineage>
</organism>
<dbReference type="RefSeq" id="WP_313721077.1">
    <property type="nucleotide sequence ID" value="NZ_CP134876.1"/>
</dbReference>
<keyword evidence="1" id="KW-0472">Membrane</keyword>
<proteinExistence type="predicted"/>
<keyword evidence="3" id="KW-1185">Reference proteome</keyword>
<gene>
    <name evidence="2" type="ORF">RMN56_29305</name>
</gene>
<evidence type="ECO:0000313" key="3">
    <source>
        <dbReference type="Proteomes" id="UP001303001"/>
    </source>
</evidence>
<name>A0ABY9ZVF5_9ACTN</name>
<evidence type="ECO:0008006" key="4">
    <source>
        <dbReference type="Google" id="ProtNLM"/>
    </source>
</evidence>
<reference evidence="2 3" key="1">
    <citation type="submission" date="2023-09" db="EMBL/GenBank/DDBJ databases">
        <title>Micromonospora halotolerans DSM 45598 genome sequence.</title>
        <authorList>
            <person name="Mo P."/>
        </authorList>
    </citation>
    <scope>NUCLEOTIDE SEQUENCE [LARGE SCALE GENOMIC DNA]</scope>
    <source>
        <strain evidence="2 3">DSM 45598</strain>
    </source>
</reference>
<dbReference type="EMBL" id="CP134876">
    <property type="protein sequence ID" value="WNM39170.1"/>
    <property type="molecule type" value="Genomic_DNA"/>
</dbReference>
<protein>
    <recommendedName>
        <fullName evidence="4">Tripartite tricarboxylate transporter TctB family protein</fullName>
    </recommendedName>
</protein>
<keyword evidence="1" id="KW-1133">Transmembrane helix</keyword>
<keyword evidence="1" id="KW-0812">Transmembrane</keyword>